<evidence type="ECO:0000313" key="1">
    <source>
        <dbReference type="EMBL" id="KAJ1673528.1"/>
    </source>
</evidence>
<name>A0ACC1HAJ7_9FUNG</name>
<comment type="caution">
    <text evidence="1">The sequence shown here is derived from an EMBL/GenBank/DDBJ whole genome shotgun (WGS) entry which is preliminary data.</text>
</comment>
<evidence type="ECO:0000313" key="2">
    <source>
        <dbReference type="Proteomes" id="UP001145114"/>
    </source>
</evidence>
<dbReference type="EMBL" id="JAMZIH010006838">
    <property type="protein sequence ID" value="KAJ1673528.1"/>
    <property type="molecule type" value="Genomic_DNA"/>
</dbReference>
<keyword evidence="2" id="KW-1185">Reference proteome</keyword>
<organism evidence="1 2">
    <name type="scientific">Spiromyces aspiralis</name>
    <dbReference type="NCBI Taxonomy" id="68401"/>
    <lineage>
        <taxon>Eukaryota</taxon>
        <taxon>Fungi</taxon>
        <taxon>Fungi incertae sedis</taxon>
        <taxon>Zoopagomycota</taxon>
        <taxon>Kickxellomycotina</taxon>
        <taxon>Kickxellomycetes</taxon>
        <taxon>Kickxellales</taxon>
        <taxon>Kickxellaceae</taxon>
        <taxon>Spiromyces</taxon>
    </lineage>
</organism>
<dbReference type="Proteomes" id="UP001145114">
    <property type="component" value="Unassembled WGS sequence"/>
</dbReference>
<reference evidence="1" key="1">
    <citation type="submission" date="2022-06" db="EMBL/GenBank/DDBJ databases">
        <title>Phylogenomic reconstructions and comparative analyses of Kickxellomycotina fungi.</title>
        <authorList>
            <person name="Reynolds N.K."/>
            <person name="Stajich J.E."/>
            <person name="Barry K."/>
            <person name="Grigoriev I.V."/>
            <person name="Crous P."/>
            <person name="Smith M.E."/>
        </authorList>
    </citation>
    <scope>NUCLEOTIDE SEQUENCE</scope>
    <source>
        <strain evidence="1">RSA 2271</strain>
    </source>
</reference>
<accession>A0ACC1HAJ7</accession>
<proteinExistence type="predicted"/>
<protein>
    <submittedName>
        <fullName evidence="1">Uncharacterized protein</fullName>
    </submittedName>
</protein>
<feature type="non-terminal residue" evidence="1">
    <location>
        <position position="375"/>
    </location>
</feature>
<gene>
    <name evidence="1" type="ORF">EV182_005058</name>
</gene>
<sequence length="375" mass="40370">MTQRVTTTRESETDETPTTSSTAAKEAAEAPVSPPALGTAEGGAGEKPVELEQRLHSPSEAGSEHSSNGYNHADVEVSRPRFIAIFIGLSVSLFLASLDQTIVSTALPAIANHFNALSDISWVGTTYLLTSTVFQPLYGKLADIFGRRLSFLFALAVFTTGSALCGAAQSMTFLVLSRGVAGIGGAGIMSLTQIILTDLTPLKTRGQVMGIIGAMYTISSVFGPLLGGLFTDRLSWRWCFFINLPLCAVSIGLIGVFLKIPHQQGSLWAKAQRIDVVGSAMLIASLILITLALNWGGKERPWDSPLVVIFFVVGGVLLVAFCVYECTRAVEPIICPSLFGHAETTLLMVIRFLLGIFMYTMIYYLPVYFIVVRNS</sequence>